<protein>
    <submittedName>
        <fullName evidence="2">Uncharacterized protein</fullName>
    </submittedName>
</protein>
<gene>
    <name evidence="2" type="ORF">E2562_000555</name>
</gene>
<sequence>MKAKRRLSHEKRINMASGDTSNSACASTGASPNGTTAAGTGNSASAPKKSASNALVPHEATTVTGGEGTEPVVIPDEDDEAFTGESVDSEADTTGGQRGPLEPTGPLRILSGTSNISQ</sequence>
<comment type="caution">
    <text evidence="2">The sequence shown here is derived from an EMBL/GenBank/DDBJ whole genome shotgun (WGS) entry which is preliminary data.</text>
</comment>
<accession>A0A6G1DUN1</accession>
<dbReference type="Proteomes" id="UP000479710">
    <property type="component" value="Unassembled WGS sequence"/>
</dbReference>
<dbReference type="EMBL" id="SPHZ02000005">
    <property type="protein sequence ID" value="KAF0915912.1"/>
    <property type="molecule type" value="Genomic_DNA"/>
</dbReference>
<dbReference type="AlphaFoldDB" id="A0A6G1DUN1"/>
<name>A0A6G1DUN1_9ORYZ</name>
<reference evidence="2 3" key="1">
    <citation type="submission" date="2019-11" db="EMBL/GenBank/DDBJ databases">
        <title>Whole genome sequence of Oryza granulata.</title>
        <authorList>
            <person name="Li W."/>
        </authorList>
    </citation>
    <scope>NUCLEOTIDE SEQUENCE [LARGE SCALE GENOMIC DNA]</scope>
    <source>
        <strain evidence="3">cv. Menghai</strain>
        <tissue evidence="2">Leaf</tissue>
    </source>
</reference>
<evidence type="ECO:0000313" key="3">
    <source>
        <dbReference type="Proteomes" id="UP000479710"/>
    </source>
</evidence>
<feature type="compositionally biased region" description="Acidic residues" evidence="1">
    <location>
        <begin position="75"/>
        <end position="91"/>
    </location>
</feature>
<feature type="region of interest" description="Disordered" evidence="1">
    <location>
        <begin position="1"/>
        <end position="118"/>
    </location>
</feature>
<feature type="compositionally biased region" description="Low complexity" evidence="1">
    <location>
        <begin position="26"/>
        <end position="73"/>
    </location>
</feature>
<evidence type="ECO:0000313" key="2">
    <source>
        <dbReference type="EMBL" id="KAF0915912.1"/>
    </source>
</evidence>
<evidence type="ECO:0000256" key="1">
    <source>
        <dbReference type="SAM" id="MobiDB-lite"/>
    </source>
</evidence>
<proteinExistence type="predicted"/>
<organism evidence="2 3">
    <name type="scientific">Oryza meyeriana var. granulata</name>
    <dbReference type="NCBI Taxonomy" id="110450"/>
    <lineage>
        <taxon>Eukaryota</taxon>
        <taxon>Viridiplantae</taxon>
        <taxon>Streptophyta</taxon>
        <taxon>Embryophyta</taxon>
        <taxon>Tracheophyta</taxon>
        <taxon>Spermatophyta</taxon>
        <taxon>Magnoliopsida</taxon>
        <taxon>Liliopsida</taxon>
        <taxon>Poales</taxon>
        <taxon>Poaceae</taxon>
        <taxon>BOP clade</taxon>
        <taxon>Oryzoideae</taxon>
        <taxon>Oryzeae</taxon>
        <taxon>Oryzinae</taxon>
        <taxon>Oryza</taxon>
        <taxon>Oryza meyeriana</taxon>
    </lineage>
</organism>
<keyword evidence="3" id="KW-1185">Reference proteome</keyword>